<feature type="signal peptide" evidence="2">
    <location>
        <begin position="1"/>
        <end position="27"/>
    </location>
</feature>
<dbReference type="PANTHER" id="PTHR35936">
    <property type="entry name" value="MEMBRANE-BOUND LYTIC MUREIN TRANSGLYCOSYLASE F"/>
    <property type="match status" value="1"/>
</dbReference>
<dbReference type="EMBL" id="FLUP01000001">
    <property type="protein sequence ID" value="SBW06807.1"/>
    <property type="molecule type" value="Genomic_DNA"/>
</dbReference>
<dbReference type="SUPFAM" id="SSF53850">
    <property type="entry name" value="Periplasmic binding protein-like II"/>
    <property type="match status" value="1"/>
</dbReference>
<dbReference type="Gene3D" id="3.40.190.10">
    <property type="entry name" value="Periplasmic binding protein-like II"/>
    <property type="match status" value="2"/>
</dbReference>
<organism evidence="4">
    <name type="scientific">uncultured Desulfovibrio sp</name>
    <dbReference type="NCBI Taxonomy" id="167968"/>
    <lineage>
        <taxon>Bacteria</taxon>
        <taxon>Pseudomonadati</taxon>
        <taxon>Thermodesulfobacteriota</taxon>
        <taxon>Desulfovibrionia</taxon>
        <taxon>Desulfovibrionales</taxon>
        <taxon>Desulfovibrionaceae</taxon>
        <taxon>Desulfovibrio</taxon>
        <taxon>environmental samples</taxon>
    </lineage>
</organism>
<evidence type="ECO:0000259" key="3">
    <source>
        <dbReference type="SMART" id="SM00062"/>
    </source>
</evidence>
<dbReference type="InterPro" id="IPR001638">
    <property type="entry name" value="Solute-binding_3/MltF_N"/>
</dbReference>
<dbReference type="AlphaFoldDB" id="A0A212K5C1"/>
<dbReference type="RefSeq" id="WP_192113848.1">
    <property type="nucleotide sequence ID" value="NZ_LT598928.1"/>
</dbReference>
<accession>A0A212K5C1</accession>
<dbReference type="Pfam" id="PF00497">
    <property type="entry name" value="SBP_bac_3"/>
    <property type="match status" value="1"/>
</dbReference>
<sequence length="278" mass="30113">MNMLLKKVVVGAALASSLLMGANTARADLLADIKAKGEIVIGTEARFTPFEFMENGKIVGYSTDLLEVIMKDMPGVKVKRMDIPFQGILPGLSAKKFDYIVTSVTATKERNEHYALSVPVADATVAMLVRADSPFAKPEDLSGKTVGCQTGSAQIKAIDLLAEKLGGKDKIKVKEYVAFDEAYADLAAGRLDGVAQSYPNLADVIKRRPGVFKILTPPFGPKVYFTWVGRNDADSASLAAFFDDGLRKLIASGKMAELQQKWFGFTMEIPTELPTPVQ</sequence>
<dbReference type="SMART" id="SM00062">
    <property type="entry name" value="PBPb"/>
    <property type="match status" value="1"/>
</dbReference>
<name>A0A212K5C1_9BACT</name>
<evidence type="ECO:0000313" key="4">
    <source>
        <dbReference type="EMBL" id="SBW06807.1"/>
    </source>
</evidence>
<evidence type="ECO:0000256" key="1">
    <source>
        <dbReference type="ARBA" id="ARBA00022729"/>
    </source>
</evidence>
<gene>
    <name evidence="4" type="ORF">KM92DES2_12241</name>
</gene>
<feature type="chain" id="PRO_5012668215" evidence="2">
    <location>
        <begin position="28"/>
        <end position="278"/>
    </location>
</feature>
<feature type="domain" description="Solute-binding protein family 3/N-terminal" evidence="3">
    <location>
        <begin position="38"/>
        <end position="266"/>
    </location>
</feature>
<reference evidence="4" key="1">
    <citation type="submission" date="2016-04" db="EMBL/GenBank/DDBJ databases">
        <authorList>
            <person name="Evans L.H."/>
            <person name="Alamgir A."/>
            <person name="Owens N."/>
            <person name="Weber N.D."/>
            <person name="Virtaneva K."/>
            <person name="Barbian K."/>
            <person name="Babar A."/>
            <person name="Rosenke K."/>
        </authorList>
    </citation>
    <scope>NUCLEOTIDE SEQUENCE</scope>
    <source>
        <strain evidence="4">92-2</strain>
    </source>
</reference>
<keyword evidence="1 2" id="KW-0732">Signal</keyword>
<evidence type="ECO:0000256" key="2">
    <source>
        <dbReference type="SAM" id="SignalP"/>
    </source>
</evidence>
<proteinExistence type="predicted"/>
<dbReference type="PANTHER" id="PTHR35936:SF17">
    <property type="entry name" value="ARGININE-BINDING EXTRACELLULAR PROTEIN ARTP"/>
    <property type="match status" value="1"/>
</dbReference>
<protein>
    <submittedName>
        <fullName evidence="4">Amino acid ABC transporter substrate-binding protein</fullName>
    </submittedName>
</protein>